<dbReference type="AlphaFoldDB" id="A0AAV0EQW0"/>
<name>A0AAV0EQW0_9ASTE</name>
<dbReference type="Pfam" id="PF14303">
    <property type="entry name" value="NAM-associated"/>
    <property type="match status" value="1"/>
</dbReference>
<dbReference type="PANTHER" id="PTHR45023">
    <property type="match status" value="1"/>
</dbReference>
<sequence length="473" mass="54990">MCGKKWRNHYRKIAPIYLHYSIYLHIYTSHRLSHNHNSCRSIFLNREFIASYSILKGHSSSSPPLSNLVLSTFTNEKGLGYIYMDSQDRANLPFTSENQSTNYGIPSQNLNQFNPMNNPMMQPMYHFDPTIGAYAVHIDQHNRPTFPLQHMLNTPMGTQNFETVNALNKRAKDIQDPNLSQNATSKKDWTTEEEVALTEAWLYISTDADVGTNQKSSAMWNRILEVWKEKMGPEHKKSRTNNSIQCHWHQIRNAVAKFVGKYEQLERHPKSGTNSEDLLRQALELYKDFYGSHFKFLHCWTILVKDSKWCSTNLTKTRVQPKGKSDKNYSPPVGDSETNIPEDQVPPDGINAEGIVRPQGRKACKEKKRKLNEEKGVVDALNKLQCTLDKQISFNMTSLEWRKENDEKEFQLKEQVMKKEIELKENAQKLRKKERAQNYIMNQDLSKLSHPVRTSFENMQAEISKEWERDALS</sequence>
<gene>
    <name evidence="3" type="ORF">CEPIT_LOCUS26942</name>
</gene>
<evidence type="ECO:0000256" key="1">
    <source>
        <dbReference type="SAM" id="MobiDB-lite"/>
    </source>
</evidence>
<keyword evidence="4" id="KW-1185">Reference proteome</keyword>
<reference evidence="3" key="1">
    <citation type="submission" date="2022-07" db="EMBL/GenBank/DDBJ databases">
        <authorList>
            <person name="Macas J."/>
            <person name="Novak P."/>
            <person name="Neumann P."/>
        </authorList>
    </citation>
    <scope>NUCLEOTIDE SEQUENCE</scope>
</reference>
<dbReference type="InterPro" id="IPR029466">
    <property type="entry name" value="NAM-associated_C"/>
</dbReference>
<proteinExistence type="predicted"/>
<evidence type="ECO:0000313" key="3">
    <source>
        <dbReference type="EMBL" id="CAH9125675.1"/>
    </source>
</evidence>
<evidence type="ECO:0000313" key="4">
    <source>
        <dbReference type="Proteomes" id="UP001152523"/>
    </source>
</evidence>
<accession>A0AAV0EQW0</accession>
<dbReference type="EMBL" id="CAMAPF010000938">
    <property type="protein sequence ID" value="CAH9125675.1"/>
    <property type="molecule type" value="Genomic_DNA"/>
</dbReference>
<protein>
    <recommendedName>
        <fullName evidence="2">No apical meristem-associated C-terminal domain-containing protein</fullName>
    </recommendedName>
</protein>
<organism evidence="3 4">
    <name type="scientific">Cuscuta epithymum</name>
    <dbReference type="NCBI Taxonomy" id="186058"/>
    <lineage>
        <taxon>Eukaryota</taxon>
        <taxon>Viridiplantae</taxon>
        <taxon>Streptophyta</taxon>
        <taxon>Embryophyta</taxon>
        <taxon>Tracheophyta</taxon>
        <taxon>Spermatophyta</taxon>
        <taxon>Magnoliopsida</taxon>
        <taxon>eudicotyledons</taxon>
        <taxon>Gunneridae</taxon>
        <taxon>Pentapetalae</taxon>
        <taxon>asterids</taxon>
        <taxon>lamiids</taxon>
        <taxon>Solanales</taxon>
        <taxon>Convolvulaceae</taxon>
        <taxon>Cuscuteae</taxon>
        <taxon>Cuscuta</taxon>
        <taxon>Cuscuta subgen. Cuscuta</taxon>
    </lineage>
</organism>
<comment type="caution">
    <text evidence="3">The sequence shown here is derived from an EMBL/GenBank/DDBJ whole genome shotgun (WGS) entry which is preliminary data.</text>
</comment>
<feature type="region of interest" description="Disordered" evidence="1">
    <location>
        <begin position="317"/>
        <end position="354"/>
    </location>
</feature>
<evidence type="ECO:0000259" key="2">
    <source>
        <dbReference type="Pfam" id="PF14303"/>
    </source>
</evidence>
<dbReference type="PANTHER" id="PTHR45023:SF4">
    <property type="entry name" value="GLYCINE-RICH PROTEIN-RELATED"/>
    <property type="match status" value="1"/>
</dbReference>
<dbReference type="Proteomes" id="UP001152523">
    <property type="component" value="Unassembled WGS sequence"/>
</dbReference>
<feature type="domain" description="No apical meristem-associated C-terminal" evidence="2">
    <location>
        <begin position="293"/>
        <end position="463"/>
    </location>
</feature>